<keyword evidence="12" id="KW-0472">Membrane</keyword>
<dbReference type="InterPro" id="IPR001128">
    <property type="entry name" value="Cyt_P450"/>
</dbReference>
<dbReference type="OMA" id="GMPNRKI"/>
<dbReference type="PRINTS" id="PR00463">
    <property type="entry name" value="EP450I"/>
</dbReference>
<evidence type="ECO:0000256" key="7">
    <source>
        <dbReference type="ARBA" id="ARBA00022824"/>
    </source>
</evidence>
<keyword evidence="10 13" id="KW-0408">Iron</keyword>
<evidence type="ECO:0000256" key="10">
    <source>
        <dbReference type="ARBA" id="ARBA00023004"/>
    </source>
</evidence>
<comment type="cofactor">
    <cofactor evidence="1 13">
        <name>heme</name>
        <dbReference type="ChEBI" id="CHEBI:30413"/>
    </cofactor>
</comment>
<keyword evidence="14" id="KW-1185">Reference proteome</keyword>
<evidence type="ECO:0000256" key="1">
    <source>
        <dbReference type="ARBA" id="ARBA00001971"/>
    </source>
</evidence>
<evidence type="ECO:0000256" key="2">
    <source>
        <dbReference type="ARBA" id="ARBA00004174"/>
    </source>
</evidence>
<keyword evidence="9" id="KW-0560">Oxidoreductase</keyword>
<dbReference type="InterPro" id="IPR036396">
    <property type="entry name" value="Cyt_P450_sf"/>
</dbReference>
<dbReference type="Proteomes" id="UP000079169">
    <property type="component" value="Unplaced"/>
</dbReference>
<evidence type="ECO:0000256" key="9">
    <source>
        <dbReference type="ARBA" id="ARBA00023002"/>
    </source>
</evidence>
<comment type="similarity">
    <text evidence="4">Belongs to the cytochrome P450 family.</text>
</comment>
<keyword evidence="8" id="KW-0492">Microsome</keyword>
<dbReference type="PANTHER" id="PTHR24291:SF189">
    <property type="entry name" value="CYTOCHROME P450 4C3-RELATED"/>
    <property type="match status" value="1"/>
</dbReference>
<organism evidence="14 15">
    <name type="scientific">Diaphorina citri</name>
    <name type="common">Asian citrus psyllid</name>
    <dbReference type="NCBI Taxonomy" id="121845"/>
    <lineage>
        <taxon>Eukaryota</taxon>
        <taxon>Metazoa</taxon>
        <taxon>Ecdysozoa</taxon>
        <taxon>Arthropoda</taxon>
        <taxon>Hexapoda</taxon>
        <taxon>Insecta</taxon>
        <taxon>Pterygota</taxon>
        <taxon>Neoptera</taxon>
        <taxon>Paraneoptera</taxon>
        <taxon>Hemiptera</taxon>
        <taxon>Sternorrhyncha</taxon>
        <taxon>Psylloidea</taxon>
        <taxon>Psyllidae</taxon>
        <taxon>Diaphorininae</taxon>
        <taxon>Diaphorina</taxon>
    </lineage>
</organism>
<dbReference type="GO" id="GO:0005789">
    <property type="term" value="C:endoplasmic reticulum membrane"/>
    <property type="evidence" value="ECO:0007669"/>
    <property type="project" value="UniProtKB-SubCell"/>
</dbReference>
<gene>
    <name evidence="15" type="primary">LOC103508655</name>
</gene>
<evidence type="ECO:0000256" key="4">
    <source>
        <dbReference type="ARBA" id="ARBA00010617"/>
    </source>
</evidence>
<proteinExistence type="inferred from homology"/>
<feature type="binding site" description="axial binding residue" evidence="13">
    <location>
        <position position="507"/>
    </location>
    <ligand>
        <name>heme</name>
        <dbReference type="ChEBI" id="CHEBI:30413"/>
    </ligand>
    <ligandPart>
        <name>Fe</name>
        <dbReference type="ChEBI" id="CHEBI:18248"/>
    </ligandPart>
</feature>
<evidence type="ECO:0000256" key="3">
    <source>
        <dbReference type="ARBA" id="ARBA00004406"/>
    </source>
</evidence>
<evidence type="ECO:0000313" key="15">
    <source>
        <dbReference type="RefSeq" id="XP_017299378.1"/>
    </source>
</evidence>
<evidence type="ECO:0000256" key="12">
    <source>
        <dbReference type="ARBA" id="ARBA00023136"/>
    </source>
</evidence>
<dbReference type="Gene3D" id="1.10.630.10">
    <property type="entry name" value="Cytochrome P450"/>
    <property type="match status" value="2"/>
</dbReference>
<dbReference type="InterPro" id="IPR002401">
    <property type="entry name" value="Cyt_P450_E_grp-I"/>
</dbReference>
<dbReference type="GO" id="GO:0004497">
    <property type="term" value="F:monooxygenase activity"/>
    <property type="evidence" value="ECO:0007669"/>
    <property type="project" value="UniProtKB-KW"/>
</dbReference>
<accession>A0A1S4EB71</accession>
<sequence>MFLHQVFFLYHWKRRRLYELAAKIPGPPTTPILGNVFDGGSFVPRDLQKFLFKTFKEHNNLFRMWIGPKLYIFLKNSSEVEQVFINNPDAFAKSHDYDFLNSLAGQGIFCQDDEEIWHRNRKIVNKLFHYSVLKHYVHTFHEETISLVDKLKQIIVNKPSDIAIHSMLAVLTFNTIAKNTMGVHIESNLSNRTLKAVEKFFSLFWDVAVRPWLENELLFKAFGYKDLKISIENFARNVVREIIDMAKTKKLHEDSNNNGMPNRKITMIDLQKDGFSEEQLLFWDVAVRPWLENELLFKAFGYKDLKISIENFARNVVREIIDMAKTKKLHEDSNNNGMPNRKITMIDLQKDGFSEEQLMQETITLIVSGQDTSASANSAALFLLSMDQKVQQEIFEELHSIFGDDKERCPTYEELQNMPVLDRCIKEVLRMYPPGYIIARRIRREIKIGDYDIPKDATIMNYIYAMHRDPNVYENPDQFNPDRFLPEKFGKYPKYNYQPFAAGNRKCIAYKYAMLQMKIVISTVLRHFKILPSPRYKTIDDLKYEMRVTLTFYNGIYVSLESRY</sequence>
<dbReference type="STRING" id="121845.A0A1S4EB71"/>
<dbReference type="PRINTS" id="PR00385">
    <property type="entry name" value="P450"/>
</dbReference>
<dbReference type="GO" id="GO:0016705">
    <property type="term" value="F:oxidoreductase activity, acting on paired donors, with incorporation or reduction of molecular oxygen"/>
    <property type="evidence" value="ECO:0007669"/>
    <property type="project" value="InterPro"/>
</dbReference>
<dbReference type="Pfam" id="PF00067">
    <property type="entry name" value="p450"/>
    <property type="match status" value="2"/>
</dbReference>
<keyword evidence="7" id="KW-0256">Endoplasmic reticulum</keyword>
<dbReference type="RefSeq" id="XP_017299378.1">
    <property type="nucleotide sequence ID" value="XM_017443889.2"/>
</dbReference>
<evidence type="ECO:0000256" key="5">
    <source>
        <dbReference type="ARBA" id="ARBA00022617"/>
    </source>
</evidence>
<dbReference type="SUPFAM" id="SSF48264">
    <property type="entry name" value="Cytochrome P450"/>
    <property type="match status" value="1"/>
</dbReference>
<keyword evidence="11" id="KW-0503">Monooxygenase</keyword>
<dbReference type="KEGG" id="dci:103508655"/>
<protein>
    <submittedName>
        <fullName evidence="15">Cytochrome P450 4c3-like</fullName>
    </submittedName>
</protein>
<keyword evidence="5 13" id="KW-0349">Heme</keyword>
<dbReference type="GO" id="GO:0005506">
    <property type="term" value="F:iron ion binding"/>
    <property type="evidence" value="ECO:0007669"/>
    <property type="project" value="InterPro"/>
</dbReference>
<dbReference type="GeneID" id="103508655"/>
<evidence type="ECO:0000256" key="6">
    <source>
        <dbReference type="ARBA" id="ARBA00022723"/>
    </source>
</evidence>
<dbReference type="PANTHER" id="PTHR24291">
    <property type="entry name" value="CYTOCHROME P450 FAMILY 4"/>
    <property type="match status" value="1"/>
</dbReference>
<dbReference type="PaxDb" id="121845-A0A1S4EB71"/>
<evidence type="ECO:0000256" key="13">
    <source>
        <dbReference type="PIRSR" id="PIRSR602401-1"/>
    </source>
</evidence>
<evidence type="ECO:0000256" key="11">
    <source>
        <dbReference type="ARBA" id="ARBA00023033"/>
    </source>
</evidence>
<reference evidence="15" key="1">
    <citation type="submission" date="2025-08" db="UniProtKB">
        <authorList>
            <consortium name="RefSeq"/>
        </authorList>
    </citation>
    <scope>IDENTIFICATION</scope>
</reference>
<dbReference type="InterPro" id="IPR050196">
    <property type="entry name" value="Cytochrome_P450_Monoox"/>
</dbReference>
<evidence type="ECO:0000313" key="14">
    <source>
        <dbReference type="Proteomes" id="UP000079169"/>
    </source>
</evidence>
<dbReference type="AlphaFoldDB" id="A0A1S4EB71"/>
<dbReference type="GO" id="GO:0020037">
    <property type="term" value="F:heme binding"/>
    <property type="evidence" value="ECO:0007669"/>
    <property type="project" value="InterPro"/>
</dbReference>
<keyword evidence="6 13" id="KW-0479">Metal-binding</keyword>
<comment type="subcellular location">
    <subcellularLocation>
        <location evidence="3">Endoplasmic reticulum membrane</location>
        <topology evidence="3">Peripheral membrane protein</topology>
    </subcellularLocation>
    <subcellularLocation>
        <location evidence="2">Microsome membrane</location>
        <topology evidence="2">Peripheral membrane protein</topology>
    </subcellularLocation>
</comment>
<name>A0A1S4EB71_DIACI</name>
<evidence type="ECO:0000256" key="8">
    <source>
        <dbReference type="ARBA" id="ARBA00022848"/>
    </source>
</evidence>